<gene>
    <name evidence="1" type="ORF">LCGC14_1544080</name>
</gene>
<dbReference type="EMBL" id="LAZR01011721">
    <property type="protein sequence ID" value="KKM60219.1"/>
    <property type="molecule type" value="Genomic_DNA"/>
</dbReference>
<comment type="caution">
    <text evidence="1">The sequence shown here is derived from an EMBL/GenBank/DDBJ whole genome shotgun (WGS) entry which is preliminary data.</text>
</comment>
<proteinExistence type="predicted"/>
<sequence>MEELGKIKQQKKERNLSVAKLESVDIAKLESVDIPDDIDIFSLEY</sequence>
<dbReference type="AlphaFoldDB" id="A0A0F9IS40"/>
<reference evidence="1" key="1">
    <citation type="journal article" date="2015" name="Nature">
        <title>Complex archaea that bridge the gap between prokaryotes and eukaryotes.</title>
        <authorList>
            <person name="Spang A."/>
            <person name="Saw J.H."/>
            <person name="Jorgensen S.L."/>
            <person name="Zaremba-Niedzwiedzka K."/>
            <person name="Martijn J."/>
            <person name="Lind A.E."/>
            <person name="van Eijk R."/>
            <person name="Schleper C."/>
            <person name="Guy L."/>
            <person name="Ettema T.J."/>
        </authorList>
    </citation>
    <scope>NUCLEOTIDE SEQUENCE</scope>
</reference>
<organism evidence="1">
    <name type="scientific">marine sediment metagenome</name>
    <dbReference type="NCBI Taxonomy" id="412755"/>
    <lineage>
        <taxon>unclassified sequences</taxon>
        <taxon>metagenomes</taxon>
        <taxon>ecological metagenomes</taxon>
    </lineage>
</organism>
<protein>
    <submittedName>
        <fullName evidence="1">Uncharacterized protein</fullName>
    </submittedName>
</protein>
<evidence type="ECO:0000313" key="1">
    <source>
        <dbReference type="EMBL" id="KKM60219.1"/>
    </source>
</evidence>
<name>A0A0F9IS40_9ZZZZ</name>
<accession>A0A0F9IS40</accession>